<dbReference type="Gene3D" id="2.60.40.10">
    <property type="entry name" value="Immunoglobulins"/>
    <property type="match status" value="1"/>
</dbReference>
<dbReference type="Proteomes" id="UP000266118">
    <property type="component" value="Chromosome"/>
</dbReference>
<dbReference type="AlphaFoldDB" id="A0A386HMS0"/>
<dbReference type="EMBL" id="CP032489">
    <property type="protein sequence ID" value="AYD47197.1"/>
    <property type="molecule type" value="Genomic_DNA"/>
</dbReference>
<dbReference type="OrthoDB" id="1033173at2"/>
<dbReference type="RefSeq" id="WP_119986051.1">
    <property type="nucleotide sequence ID" value="NZ_CP032489.1"/>
</dbReference>
<reference evidence="1 2" key="1">
    <citation type="submission" date="2018-09" db="EMBL/GenBank/DDBJ databases">
        <title>Arachidicoccus sp. nov., a bacterium isolated from soil.</title>
        <authorList>
            <person name="Weon H.-Y."/>
            <person name="Kwon S.-W."/>
            <person name="Lee S.A."/>
        </authorList>
    </citation>
    <scope>NUCLEOTIDE SEQUENCE [LARGE SCALE GENOMIC DNA]</scope>
    <source>
        <strain evidence="1 2">KIS59-12</strain>
    </source>
</reference>
<evidence type="ECO:0000313" key="1">
    <source>
        <dbReference type="EMBL" id="AYD47197.1"/>
    </source>
</evidence>
<dbReference type="KEGG" id="ark:D6B99_05970"/>
<dbReference type="Pfam" id="PF07610">
    <property type="entry name" value="DUF1573"/>
    <property type="match status" value="1"/>
</dbReference>
<accession>A0A386HMS0</accession>
<keyword evidence="2" id="KW-1185">Reference proteome</keyword>
<dbReference type="PROSITE" id="PS51257">
    <property type="entry name" value="PROKAR_LIPOPROTEIN"/>
    <property type="match status" value="1"/>
</dbReference>
<proteinExistence type="predicted"/>
<dbReference type="InterPro" id="IPR011467">
    <property type="entry name" value="DUF1573"/>
</dbReference>
<organism evidence="1 2">
    <name type="scientific">Arachidicoccus soli</name>
    <dbReference type="NCBI Taxonomy" id="2341117"/>
    <lineage>
        <taxon>Bacteria</taxon>
        <taxon>Pseudomonadati</taxon>
        <taxon>Bacteroidota</taxon>
        <taxon>Chitinophagia</taxon>
        <taxon>Chitinophagales</taxon>
        <taxon>Chitinophagaceae</taxon>
        <taxon>Arachidicoccus</taxon>
    </lineage>
</organism>
<name>A0A386HMS0_9BACT</name>
<protein>
    <submittedName>
        <fullName evidence="1">DUF1573 domain-containing protein</fullName>
    </submittedName>
</protein>
<gene>
    <name evidence="1" type="ORF">D6B99_05970</name>
</gene>
<dbReference type="InterPro" id="IPR013783">
    <property type="entry name" value="Ig-like_fold"/>
</dbReference>
<evidence type="ECO:0000313" key="2">
    <source>
        <dbReference type="Proteomes" id="UP000266118"/>
    </source>
</evidence>
<sequence length="169" mass="19118">MIPYHKTICILALLFTLSSCKNLRKEKTTIEVIDNNRHYYPILAGQKLNMVFVVKNTGKAPFILSDLFTSCGCLTSDKSSIKAIPPGKEGNLILQYNSIKNVGLVQQYITIYGNLATSDKYEITFDIHVVPNGLYTKDFEEMYEEEKQKDGGIKNMVDGNENNKGYYVN</sequence>